<evidence type="ECO:0000256" key="1">
    <source>
        <dbReference type="SAM" id="MobiDB-lite"/>
    </source>
</evidence>
<keyword evidence="3" id="KW-1185">Reference proteome</keyword>
<feature type="compositionally biased region" description="Basic and acidic residues" evidence="1">
    <location>
        <begin position="190"/>
        <end position="213"/>
    </location>
</feature>
<dbReference type="Proteomes" id="UP000250140">
    <property type="component" value="Unassembled WGS sequence"/>
</dbReference>
<proteinExistence type="predicted"/>
<reference evidence="2 3" key="1">
    <citation type="journal article" date="2016" name="Nat. Commun.">
        <title>Ectomycorrhizal ecology is imprinted in the genome of the dominant symbiotic fungus Cenococcum geophilum.</title>
        <authorList>
            <consortium name="DOE Joint Genome Institute"/>
            <person name="Peter M."/>
            <person name="Kohler A."/>
            <person name="Ohm R.A."/>
            <person name="Kuo A."/>
            <person name="Krutzmann J."/>
            <person name="Morin E."/>
            <person name="Arend M."/>
            <person name="Barry K.W."/>
            <person name="Binder M."/>
            <person name="Choi C."/>
            <person name="Clum A."/>
            <person name="Copeland A."/>
            <person name="Grisel N."/>
            <person name="Haridas S."/>
            <person name="Kipfer T."/>
            <person name="LaButti K."/>
            <person name="Lindquist E."/>
            <person name="Lipzen A."/>
            <person name="Maire R."/>
            <person name="Meier B."/>
            <person name="Mihaltcheva S."/>
            <person name="Molinier V."/>
            <person name="Murat C."/>
            <person name="Poggeler S."/>
            <person name="Quandt C.A."/>
            <person name="Sperisen C."/>
            <person name="Tritt A."/>
            <person name="Tisserant E."/>
            <person name="Crous P.W."/>
            <person name="Henrissat B."/>
            <person name="Nehls U."/>
            <person name="Egli S."/>
            <person name="Spatafora J.W."/>
            <person name="Grigoriev I.V."/>
            <person name="Martin F.M."/>
        </authorList>
    </citation>
    <scope>NUCLEOTIDE SEQUENCE [LARGE SCALE GENOMIC DNA]</scope>
    <source>
        <strain evidence="2 3">CBS 207.34</strain>
    </source>
</reference>
<feature type="region of interest" description="Disordered" evidence="1">
    <location>
        <begin position="115"/>
        <end position="213"/>
    </location>
</feature>
<evidence type="ECO:0000313" key="2">
    <source>
        <dbReference type="EMBL" id="OCL07725.1"/>
    </source>
</evidence>
<dbReference type="AlphaFoldDB" id="A0A8E2EZV3"/>
<name>A0A8E2EZV3_9PEZI</name>
<feature type="compositionally biased region" description="Acidic residues" evidence="1">
    <location>
        <begin position="172"/>
        <end position="181"/>
    </location>
</feature>
<sequence length="213" mass="24451">MPQLFHRTVRRCWRSTREKAHTCVFTRYIYLSVTELLIQDADNSPEQCNSRDWTFSPSHTLPMSTSKIVVSFVPSCHRVSCHMSYAIFHPIPWYHRAFPPVLPFLGAPPFPRHEECLPTHASTSHRRKTPISISPPSTPPPQSLPHRDPDQLPGPAVPQEFEQVEAPLRDGDVEERDEEGDGLPGRKQRYVQEPHDRVGRLEGPDHRHQHAEA</sequence>
<evidence type="ECO:0000313" key="3">
    <source>
        <dbReference type="Proteomes" id="UP000250140"/>
    </source>
</evidence>
<gene>
    <name evidence="2" type="ORF">AOQ84DRAFT_389335</name>
</gene>
<organism evidence="2 3">
    <name type="scientific">Glonium stellatum</name>
    <dbReference type="NCBI Taxonomy" id="574774"/>
    <lineage>
        <taxon>Eukaryota</taxon>
        <taxon>Fungi</taxon>
        <taxon>Dikarya</taxon>
        <taxon>Ascomycota</taxon>
        <taxon>Pezizomycotina</taxon>
        <taxon>Dothideomycetes</taxon>
        <taxon>Pleosporomycetidae</taxon>
        <taxon>Gloniales</taxon>
        <taxon>Gloniaceae</taxon>
        <taxon>Glonium</taxon>
    </lineage>
</organism>
<dbReference type="EMBL" id="KV749797">
    <property type="protein sequence ID" value="OCL07725.1"/>
    <property type="molecule type" value="Genomic_DNA"/>
</dbReference>
<accession>A0A8E2EZV3</accession>
<protein>
    <submittedName>
        <fullName evidence="2">Uncharacterized protein</fullName>
    </submittedName>
</protein>